<feature type="domain" description="C2H2-type" evidence="6">
    <location>
        <begin position="202"/>
        <end position="229"/>
    </location>
</feature>
<dbReference type="EMBL" id="CAXKWB010008845">
    <property type="protein sequence ID" value="CAL4092730.1"/>
    <property type="molecule type" value="Genomic_DNA"/>
</dbReference>
<dbReference type="Gene3D" id="3.30.160.60">
    <property type="entry name" value="Classic Zinc Finger"/>
    <property type="match status" value="2"/>
</dbReference>
<dbReference type="PROSITE" id="PS00028">
    <property type="entry name" value="ZINC_FINGER_C2H2_1"/>
    <property type="match status" value="3"/>
</dbReference>
<dbReference type="PROSITE" id="PS50157">
    <property type="entry name" value="ZINC_FINGER_C2H2_2"/>
    <property type="match status" value="1"/>
</dbReference>
<evidence type="ECO:0000256" key="1">
    <source>
        <dbReference type="ARBA" id="ARBA00022723"/>
    </source>
</evidence>
<evidence type="ECO:0000313" key="7">
    <source>
        <dbReference type="EMBL" id="CAL4092727.1"/>
    </source>
</evidence>
<dbReference type="Pfam" id="PF00096">
    <property type="entry name" value="zf-C2H2"/>
    <property type="match status" value="1"/>
</dbReference>
<evidence type="ECO:0000259" key="6">
    <source>
        <dbReference type="PROSITE" id="PS50157"/>
    </source>
</evidence>
<dbReference type="GO" id="GO:0008270">
    <property type="term" value="F:zinc ion binding"/>
    <property type="evidence" value="ECO:0007669"/>
    <property type="project" value="UniProtKB-KW"/>
</dbReference>
<dbReference type="InterPro" id="IPR036236">
    <property type="entry name" value="Znf_C2H2_sf"/>
</dbReference>
<dbReference type="AlphaFoldDB" id="A0AAV2QLX6"/>
<organism evidence="7 9">
    <name type="scientific">Meganyctiphanes norvegica</name>
    <name type="common">Northern krill</name>
    <name type="synonym">Thysanopoda norvegica</name>
    <dbReference type="NCBI Taxonomy" id="48144"/>
    <lineage>
        <taxon>Eukaryota</taxon>
        <taxon>Metazoa</taxon>
        <taxon>Ecdysozoa</taxon>
        <taxon>Arthropoda</taxon>
        <taxon>Crustacea</taxon>
        <taxon>Multicrustacea</taxon>
        <taxon>Malacostraca</taxon>
        <taxon>Eumalacostraca</taxon>
        <taxon>Eucarida</taxon>
        <taxon>Euphausiacea</taxon>
        <taxon>Euphausiidae</taxon>
        <taxon>Meganyctiphanes</taxon>
    </lineage>
</organism>
<dbReference type="InterPro" id="IPR013087">
    <property type="entry name" value="Znf_C2H2_type"/>
</dbReference>
<evidence type="ECO:0000256" key="2">
    <source>
        <dbReference type="ARBA" id="ARBA00022737"/>
    </source>
</evidence>
<keyword evidence="1" id="KW-0479">Metal-binding</keyword>
<keyword evidence="9" id="KW-1185">Reference proteome</keyword>
<dbReference type="EMBL" id="CAXKWB010008845">
    <property type="protein sequence ID" value="CAL4092727.1"/>
    <property type="molecule type" value="Genomic_DNA"/>
</dbReference>
<evidence type="ECO:0000313" key="8">
    <source>
        <dbReference type="EMBL" id="CAL4092730.1"/>
    </source>
</evidence>
<protein>
    <recommendedName>
        <fullName evidence="6">C2H2-type domain-containing protein</fullName>
    </recommendedName>
</protein>
<dbReference type="PANTHER" id="PTHR24379:SF117">
    <property type="entry name" value="ZINC FINGER PROTEIN WECKLE"/>
    <property type="match status" value="1"/>
</dbReference>
<dbReference type="Proteomes" id="UP001497623">
    <property type="component" value="Unassembled WGS sequence"/>
</dbReference>
<sequence>MEKVLFTDIQINTIIEFDSSLLEPSTQRHEDNDVNVQPKEKQTLNSYPVKKDNNEEKNIFRCNICDYTSNFDIAYQNHMRTHGAMSVYDDLPVPCTECDFRCKFNTDLIEHAKEHSFKVSYVCSDCGYNNLCEKQFNNHTKKFFHKIKCPKCNDKFVNLFAMKAHLADHITLHCQFCKRNIIFKTQKELDEHMRKHLEKNTLSCKICDKKFEHPNHLKFHMLSHKGIGKKSKKPISCNITGNNLMHN</sequence>
<gene>
    <name evidence="7" type="ORF">MNOR_LOCUS14645</name>
    <name evidence="8" type="ORF">MNOR_LOCUS14646</name>
</gene>
<keyword evidence="3 5" id="KW-0863">Zinc-finger</keyword>
<keyword evidence="2" id="KW-0677">Repeat</keyword>
<comment type="caution">
    <text evidence="7">The sequence shown here is derived from an EMBL/GenBank/DDBJ whole genome shotgun (WGS) entry which is preliminary data.</text>
</comment>
<dbReference type="SUPFAM" id="SSF57667">
    <property type="entry name" value="beta-beta-alpha zinc fingers"/>
    <property type="match status" value="1"/>
</dbReference>
<evidence type="ECO:0000256" key="5">
    <source>
        <dbReference type="PROSITE-ProRule" id="PRU00042"/>
    </source>
</evidence>
<accession>A0AAV2QLX6</accession>
<keyword evidence="4" id="KW-0862">Zinc</keyword>
<evidence type="ECO:0000256" key="3">
    <source>
        <dbReference type="ARBA" id="ARBA00022771"/>
    </source>
</evidence>
<name>A0AAV2QLX6_MEGNR</name>
<proteinExistence type="predicted"/>
<dbReference type="PANTHER" id="PTHR24379">
    <property type="entry name" value="KRAB AND ZINC FINGER DOMAIN-CONTAINING"/>
    <property type="match status" value="1"/>
</dbReference>
<reference evidence="7 9" key="1">
    <citation type="submission" date="2024-05" db="EMBL/GenBank/DDBJ databases">
        <authorList>
            <person name="Wallberg A."/>
        </authorList>
    </citation>
    <scope>NUCLEOTIDE SEQUENCE [LARGE SCALE GENOMIC DNA]</scope>
</reference>
<evidence type="ECO:0000256" key="4">
    <source>
        <dbReference type="ARBA" id="ARBA00022833"/>
    </source>
</evidence>
<dbReference type="SMART" id="SM00355">
    <property type="entry name" value="ZnF_C2H2"/>
    <property type="match status" value="6"/>
</dbReference>
<evidence type="ECO:0000313" key="9">
    <source>
        <dbReference type="Proteomes" id="UP001497623"/>
    </source>
</evidence>